<dbReference type="Proteomes" id="UP000005238">
    <property type="component" value="Unassembled WGS sequence"/>
</dbReference>
<evidence type="ECO:0000313" key="2">
    <source>
        <dbReference type="EnsemblProtists" id="Phyra73916"/>
    </source>
</evidence>
<feature type="compositionally biased region" description="Acidic residues" evidence="1">
    <location>
        <begin position="444"/>
        <end position="459"/>
    </location>
</feature>
<dbReference type="PANTHER" id="PTHR33324:SF2">
    <property type="entry name" value="MYB_SANT-LIKE DNA-BINDING DOMAIN-CONTAINING PROTEIN"/>
    <property type="match status" value="1"/>
</dbReference>
<feature type="compositionally biased region" description="Acidic residues" evidence="1">
    <location>
        <begin position="559"/>
        <end position="580"/>
    </location>
</feature>
<reference evidence="3" key="1">
    <citation type="journal article" date="2006" name="Science">
        <title>Phytophthora genome sequences uncover evolutionary origins and mechanisms of pathogenesis.</title>
        <authorList>
            <person name="Tyler B.M."/>
            <person name="Tripathy S."/>
            <person name="Zhang X."/>
            <person name="Dehal P."/>
            <person name="Jiang R.H."/>
            <person name="Aerts A."/>
            <person name="Arredondo F.D."/>
            <person name="Baxter L."/>
            <person name="Bensasson D."/>
            <person name="Beynon J.L."/>
            <person name="Chapman J."/>
            <person name="Damasceno C.M."/>
            <person name="Dorrance A.E."/>
            <person name="Dou D."/>
            <person name="Dickerman A.W."/>
            <person name="Dubchak I.L."/>
            <person name="Garbelotto M."/>
            <person name="Gijzen M."/>
            <person name="Gordon S.G."/>
            <person name="Govers F."/>
            <person name="Grunwald N.J."/>
            <person name="Huang W."/>
            <person name="Ivors K.L."/>
            <person name="Jones R.W."/>
            <person name="Kamoun S."/>
            <person name="Krampis K."/>
            <person name="Lamour K.H."/>
            <person name="Lee M.K."/>
            <person name="McDonald W.H."/>
            <person name="Medina M."/>
            <person name="Meijer H.J."/>
            <person name="Nordberg E.K."/>
            <person name="Maclean D.J."/>
            <person name="Ospina-Giraldo M.D."/>
            <person name="Morris P.F."/>
            <person name="Phuntumart V."/>
            <person name="Putnam N.H."/>
            <person name="Rash S."/>
            <person name="Rose J.K."/>
            <person name="Sakihama Y."/>
            <person name="Salamov A.A."/>
            <person name="Savidor A."/>
            <person name="Scheuring C.F."/>
            <person name="Smith B.M."/>
            <person name="Sobral B.W."/>
            <person name="Terry A."/>
            <person name="Torto-Alalibo T.A."/>
            <person name="Win J."/>
            <person name="Xu Z."/>
            <person name="Zhang H."/>
            <person name="Grigoriev I.V."/>
            <person name="Rokhsar D.S."/>
            <person name="Boore J.L."/>
        </authorList>
    </citation>
    <scope>NUCLEOTIDE SEQUENCE [LARGE SCALE GENOMIC DNA]</scope>
    <source>
        <strain evidence="3">Pr102</strain>
    </source>
</reference>
<dbReference type="VEuPathDB" id="FungiDB:KRP22_12023"/>
<dbReference type="InParanoid" id="H3GE61"/>
<dbReference type="STRING" id="164328.H3GE61"/>
<protein>
    <submittedName>
        <fullName evidence="2">Uncharacterized protein</fullName>
    </submittedName>
</protein>
<accession>H3GE61</accession>
<feature type="compositionally biased region" description="Basic and acidic residues" evidence="1">
    <location>
        <begin position="100"/>
        <end position="111"/>
    </location>
</feature>
<name>H3GE61_PHYRM</name>
<feature type="compositionally biased region" description="Basic and acidic residues" evidence="1">
    <location>
        <begin position="123"/>
        <end position="132"/>
    </location>
</feature>
<organism evidence="2 3">
    <name type="scientific">Phytophthora ramorum</name>
    <name type="common">Sudden oak death agent</name>
    <dbReference type="NCBI Taxonomy" id="164328"/>
    <lineage>
        <taxon>Eukaryota</taxon>
        <taxon>Sar</taxon>
        <taxon>Stramenopiles</taxon>
        <taxon>Oomycota</taxon>
        <taxon>Peronosporomycetes</taxon>
        <taxon>Peronosporales</taxon>
        <taxon>Peronosporaceae</taxon>
        <taxon>Phytophthora</taxon>
    </lineage>
</organism>
<dbReference type="HOGENOM" id="CLU_375760_0_0_1"/>
<dbReference type="eggNOG" id="ENOG502S73J">
    <property type="taxonomic scope" value="Eukaryota"/>
</dbReference>
<proteinExistence type="predicted"/>
<sequence>MGNTGWHSDAVNGGSSSMDVLLRWLSVAGNAARWLEPTLLKDGRRNELNNEIHNLLVAHAQGAANLPMLPRARALAATFTFSKGHHTQSLHRCYQTPKQQQDERHDDEVGSKRAGTSDSYEDEATKRVRWENHTSNTRASDQEEEDRAERSALLEADSDLRLELFRLEIQAKHDEAICVRATARKELLELGFSLDDRKSKGAGERRQRKFTPWESDRVTPSSPSSLDVLMHWLTAPGNALRWRQARASKGLCQEVLTALEGHGISHREVGDVDIKVRVLEKQFLKACAFLSGKKTGEAFEQGDADVVKHVLRLCPQYRELLTVFGRFSTGREVHVVTAAAVAVAQNNGVASSPIDAGRKSAAGKWKESLEKNRPRTASEEENAEQAASGLVKQNNAANGESRTSKEKRGAGSVAGVATVVASWKKSADGKFGDQKNNINGKDDVVEEEDGTLADVESEDEPKTQIHVESEDESSEEEEPVPQEAAVATKSKYSLKTKQHEAEESSSEEDSSDEETHDSQEDEVDDVDVEEHIPLAQPDEEQAEEDKANSEVKADRDDASENNEEEGDEDDGEEEEEADEADAAKVNTSSNDWDSSSSESEESNDEAEAGSTPKTAKSSDHDQHNSENDGNDDDEMDEADHSDSDAEVPVRSRKRSSKEIPGPHVKRVCNVTHELEREAYIQRAKQEQAQRQQLFQLERAKLECELEAKRVHLAMEKTLARKKLLGAGVELAEVDRVLPL</sequence>
<reference evidence="2" key="2">
    <citation type="submission" date="2015-06" db="UniProtKB">
        <authorList>
            <consortium name="EnsemblProtists"/>
        </authorList>
    </citation>
    <scope>IDENTIFICATION</scope>
    <source>
        <strain evidence="2">Pr102</strain>
    </source>
</reference>
<keyword evidence="3" id="KW-1185">Reference proteome</keyword>
<feature type="compositionally biased region" description="Acidic residues" evidence="1">
    <location>
        <begin position="598"/>
        <end position="607"/>
    </location>
</feature>
<feature type="compositionally biased region" description="Basic and acidic residues" evidence="1">
    <location>
        <begin position="638"/>
        <end position="649"/>
    </location>
</feature>
<feature type="compositionally biased region" description="Acidic residues" evidence="1">
    <location>
        <begin position="503"/>
        <end position="528"/>
    </location>
</feature>
<feature type="compositionally biased region" description="Acidic residues" evidence="1">
    <location>
        <begin position="469"/>
        <end position="480"/>
    </location>
</feature>
<dbReference type="OMA" id="KPQHIES"/>
<dbReference type="VEuPathDB" id="FungiDB:KRP23_6923"/>
<feature type="compositionally biased region" description="Basic and acidic residues" evidence="1">
    <location>
        <begin position="544"/>
        <end position="558"/>
    </location>
</feature>
<evidence type="ECO:0000313" key="3">
    <source>
        <dbReference type="Proteomes" id="UP000005238"/>
    </source>
</evidence>
<feature type="region of interest" description="Disordered" evidence="1">
    <location>
        <begin position="427"/>
        <end position="664"/>
    </location>
</feature>
<feature type="compositionally biased region" description="Low complexity" evidence="1">
    <location>
        <begin position="588"/>
        <end position="597"/>
    </location>
</feature>
<feature type="compositionally biased region" description="Basic and acidic residues" evidence="1">
    <location>
        <begin position="364"/>
        <end position="378"/>
    </location>
</feature>
<feature type="compositionally biased region" description="Acidic residues" evidence="1">
    <location>
        <begin position="628"/>
        <end position="637"/>
    </location>
</feature>
<evidence type="ECO:0000256" key="1">
    <source>
        <dbReference type="SAM" id="MobiDB-lite"/>
    </source>
</evidence>
<feature type="compositionally biased region" description="Basic and acidic residues" evidence="1">
    <location>
        <begin position="616"/>
        <end position="626"/>
    </location>
</feature>
<dbReference type="PANTHER" id="PTHR33324">
    <property type="entry name" value="EXPRESSED PROTEIN"/>
    <property type="match status" value="1"/>
</dbReference>
<dbReference type="EnsemblProtists" id="Phyra73916">
    <property type="protein sequence ID" value="Phyra73916"/>
    <property type="gene ID" value="Phyra73916"/>
</dbReference>
<dbReference type="AlphaFoldDB" id="H3GE61"/>
<feature type="compositionally biased region" description="Polar residues" evidence="1">
    <location>
        <begin position="391"/>
        <end position="401"/>
    </location>
</feature>
<feature type="region of interest" description="Disordered" evidence="1">
    <location>
        <begin position="90"/>
        <end position="150"/>
    </location>
</feature>
<dbReference type="EMBL" id="DS566002">
    <property type="status" value="NOT_ANNOTATED_CDS"/>
    <property type="molecule type" value="Genomic_DNA"/>
</dbReference>
<feature type="region of interest" description="Disordered" evidence="1">
    <location>
        <begin position="352"/>
        <end position="414"/>
    </location>
</feature>